<dbReference type="Proteomes" id="UP001461498">
    <property type="component" value="Unassembled WGS sequence"/>
</dbReference>
<dbReference type="GO" id="GO:0003723">
    <property type="term" value="F:RNA binding"/>
    <property type="evidence" value="ECO:0007669"/>
    <property type="project" value="UniProtKB-KW"/>
</dbReference>
<dbReference type="InterPro" id="IPR022712">
    <property type="entry name" value="Beta_Casp"/>
</dbReference>
<evidence type="ECO:0000256" key="3">
    <source>
        <dbReference type="ARBA" id="ARBA00022664"/>
    </source>
</evidence>
<name>A0AAW1DEZ8_9HEMI</name>
<dbReference type="EMBL" id="JAPXFL010000004">
    <property type="protein sequence ID" value="KAK9507723.1"/>
    <property type="molecule type" value="Genomic_DNA"/>
</dbReference>
<organism evidence="8 9">
    <name type="scientific">Rhynocoris fuscipes</name>
    <dbReference type="NCBI Taxonomy" id="488301"/>
    <lineage>
        <taxon>Eukaryota</taxon>
        <taxon>Metazoa</taxon>
        <taxon>Ecdysozoa</taxon>
        <taxon>Arthropoda</taxon>
        <taxon>Hexapoda</taxon>
        <taxon>Insecta</taxon>
        <taxon>Pterygota</taxon>
        <taxon>Neoptera</taxon>
        <taxon>Paraneoptera</taxon>
        <taxon>Hemiptera</taxon>
        <taxon>Heteroptera</taxon>
        <taxon>Panheteroptera</taxon>
        <taxon>Cimicomorpha</taxon>
        <taxon>Reduviidae</taxon>
        <taxon>Harpactorinae</taxon>
        <taxon>Harpactorini</taxon>
        <taxon>Rhynocoris</taxon>
    </lineage>
</organism>
<dbReference type="GO" id="GO:0006398">
    <property type="term" value="P:mRNA 3'-end processing by stem-loop binding and cleavage"/>
    <property type="evidence" value="ECO:0007669"/>
    <property type="project" value="InterPro"/>
</dbReference>
<evidence type="ECO:0000313" key="8">
    <source>
        <dbReference type="EMBL" id="KAK9507723.1"/>
    </source>
</evidence>
<evidence type="ECO:0000256" key="1">
    <source>
        <dbReference type="ARBA" id="ARBA00004123"/>
    </source>
</evidence>
<evidence type="ECO:0000313" key="9">
    <source>
        <dbReference type="Proteomes" id="UP001461498"/>
    </source>
</evidence>
<gene>
    <name evidence="8" type="ORF">O3M35_007513</name>
</gene>
<reference evidence="8 9" key="1">
    <citation type="submission" date="2022-12" db="EMBL/GenBank/DDBJ databases">
        <title>Chromosome-level genome assembly of true bugs.</title>
        <authorList>
            <person name="Ma L."/>
            <person name="Li H."/>
        </authorList>
    </citation>
    <scope>NUCLEOTIDE SEQUENCE [LARGE SCALE GENOMIC DNA]</scope>
    <source>
        <strain evidence="8">Lab_2022b</strain>
    </source>
</reference>
<dbReference type="Pfam" id="PF16661">
    <property type="entry name" value="Lactamase_B_6"/>
    <property type="match status" value="1"/>
</dbReference>
<proteinExistence type="inferred from homology"/>
<dbReference type="InterPro" id="IPR011108">
    <property type="entry name" value="RMMBL"/>
</dbReference>
<dbReference type="Pfam" id="PF13299">
    <property type="entry name" value="CPSF100_C"/>
    <property type="match status" value="1"/>
</dbReference>
<evidence type="ECO:0000256" key="6">
    <source>
        <dbReference type="RuleBase" id="RU365006"/>
    </source>
</evidence>
<comment type="caution">
    <text evidence="8">The sequence shown here is derived from an EMBL/GenBank/DDBJ whole genome shotgun (WGS) entry which is preliminary data.</text>
</comment>
<dbReference type="InterPro" id="IPR001279">
    <property type="entry name" value="Metallo-B-lactamas"/>
</dbReference>
<comment type="similarity">
    <text evidence="2 6">Belongs to the metallo-beta-lactamase superfamily. RNA-metabolizing metallo-beta-lactamase-like family. CPSF2/YSH1 subfamily.</text>
</comment>
<dbReference type="InterPro" id="IPR025069">
    <property type="entry name" value="Cpsf2_C"/>
</dbReference>
<dbReference type="SUPFAM" id="SSF56281">
    <property type="entry name" value="Metallo-hydrolase/oxidoreductase"/>
    <property type="match status" value="1"/>
</dbReference>
<dbReference type="Pfam" id="PF10996">
    <property type="entry name" value="Beta-Casp"/>
    <property type="match status" value="1"/>
</dbReference>
<dbReference type="InterPro" id="IPR036866">
    <property type="entry name" value="RibonucZ/Hydroxyglut_hydro"/>
</dbReference>
<accession>A0AAW1DEZ8</accession>
<keyword evidence="5 6" id="KW-0539">Nucleus</keyword>
<comment type="subcellular location">
    <subcellularLocation>
        <location evidence="1 6">Nucleus</location>
    </subcellularLocation>
</comment>
<dbReference type="InterPro" id="IPR035639">
    <property type="entry name" value="CPSF2_MBL"/>
</dbReference>
<evidence type="ECO:0000256" key="2">
    <source>
        <dbReference type="ARBA" id="ARBA00010624"/>
    </source>
</evidence>
<evidence type="ECO:0000259" key="7">
    <source>
        <dbReference type="SMART" id="SM01027"/>
    </source>
</evidence>
<dbReference type="InterPro" id="IPR027075">
    <property type="entry name" value="CPSF2"/>
</dbReference>
<keyword evidence="9" id="KW-1185">Reference proteome</keyword>
<dbReference type="Gene3D" id="3.60.15.10">
    <property type="entry name" value="Ribonuclease Z/Hydroxyacylglutathione hydrolase-like"/>
    <property type="match status" value="1"/>
</dbReference>
<dbReference type="PANTHER" id="PTHR45922:SF1">
    <property type="entry name" value="CLEAVAGE AND POLYADENYLATION SPECIFICITY FACTOR SUBUNIT 2"/>
    <property type="match status" value="1"/>
</dbReference>
<sequence>MTSIIKLNVISGAMDESPPCYILQIDDARILLDCGWDEHFDQDFMKELSNHVKHIDVVLLTYPDPYHLGALPYLVGKCGLSCQIFSTIPVYKMGQMFMYDLYQSRYNNEEFTTFNLDDVDAAFDQITQLKYNQTVPLRGKCHGISVVPIPAGHMIGGTIWKISKLGEEDIVYAVDYNHKKERHLNGCHFDQIQRPSLLITNPSNSTFHQERRRIRDEKLMTTILQALSRKGNVLIAVDTAGRVLELAHMLDQLWGNKNSGLQNHFLCFLNNVSYNVIEFAKSQIEWMSDKLMETFESARSNPFHFKYIRACHSLADIYKISACKVVLASMPDLECGFARNLCCEWISDPANSIILTSKTSKGTLARELLDWSSQAGDNQLQVTIKRREKLTGEELANYYKFHRQESPGNDSSDSDDVQVVGDIKKNHDLVVKLEKNKTRKSRYSINRSYPIFPFEEIKRKYDDYGELILFSDYMKEVKESNSNDKIEEDGLDVIEHPTKCVSYEKILDVKANIQFIGFEGLSDGDSVQKIIANTHPRSVILVRAPPKETNSLADYLRQFNDMNIFTPSKGEIIDTTTEAHIYQLRLTDGLVSSLQLQQGGNINLELAWVDGEIVSCCRNYDAEENKTQYRLQDDTEVNPHSTVFVNEIKFSILKQIIKKCGVDCEFLGGMLLCSNGTISVRRENKRKILIEGVISEDYFKVRAAVYSQYAIL</sequence>
<dbReference type="FunFam" id="3.60.15.10:FF:000008">
    <property type="entry name" value="Cleavage and polyadenylation specificity factor subunit 2"/>
    <property type="match status" value="1"/>
</dbReference>
<dbReference type="CDD" id="cd16293">
    <property type="entry name" value="CPSF2-like_MBL-fold"/>
    <property type="match status" value="1"/>
</dbReference>
<evidence type="ECO:0000256" key="4">
    <source>
        <dbReference type="ARBA" id="ARBA00022884"/>
    </source>
</evidence>
<dbReference type="Pfam" id="PF07521">
    <property type="entry name" value="RMMBL"/>
    <property type="match status" value="1"/>
</dbReference>
<protein>
    <recommendedName>
        <fullName evidence="6">Cleavage and polyadenylation specificity factor subunit 2</fullName>
    </recommendedName>
    <alternativeName>
        <fullName evidence="6">Cleavage and polyadenylation specificity factor 100 kDa subunit</fullName>
    </alternativeName>
</protein>
<dbReference type="AlphaFoldDB" id="A0AAW1DEZ8"/>
<keyword evidence="3 6" id="KW-0507">mRNA processing</keyword>
<dbReference type="GO" id="GO:0005847">
    <property type="term" value="C:mRNA cleavage and polyadenylation specificity factor complex"/>
    <property type="evidence" value="ECO:0007669"/>
    <property type="project" value="InterPro"/>
</dbReference>
<keyword evidence="4 6" id="KW-0694">RNA-binding</keyword>
<feature type="domain" description="Beta-Casp" evidence="7">
    <location>
        <begin position="243"/>
        <end position="368"/>
    </location>
</feature>
<dbReference type="PANTHER" id="PTHR45922">
    <property type="entry name" value="CLEAVAGE AND POLYADENYLATION SPECIFICITY FACTOR SUBUNIT 2"/>
    <property type="match status" value="1"/>
</dbReference>
<dbReference type="SMART" id="SM01027">
    <property type="entry name" value="Beta-Casp"/>
    <property type="match status" value="1"/>
</dbReference>
<evidence type="ECO:0000256" key="5">
    <source>
        <dbReference type="ARBA" id="ARBA00023242"/>
    </source>
</evidence>